<dbReference type="HOGENOM" id="CLU_174106_0_0_3"/>
<dbReference type="RefSeq" id="WP_013322109.1">
    <property type="nucleotide sequence ID" value="NC_014501.1"/>
</dbReference>
<dbReference type="EMBL" id="CP002198">
    <property type="protein sequence ID" value="ADN14003.1"/>
    <property type="molecule type" value="Genomic_DNA"/>
</dbReference>
<name>E0UBQ9_GLOV7</name>
<dbReference type="InterPro" id="IPR054637">
    <property type="entry name" value="Asr1405_Asl0597-like"/>
</dbReference>
<accession>E0UBQ9</accession>
<dbReference type="NCBIfam" id="NF045598">
    <property type="entry name" value="asr1405_asl0597"/>
    <property type="match status" value="1"/>
</dbReference>
<sequence>MFTPLNQTHLSPQTKVLIDVPPQINSRIFKRLQSLAISCGWTPEGKFWVRVDNAYAAIQLQSVLHQFLAPREMLENWLIQCWQLNS</sequence>
<protein>
    <submittedName>
        <fullName evidence="1">Uncharacterized protein</fullName>
    </submittedName>
</protein>
<proteinExistence type="predicted"/>
<gene>
    <name evidence="1" type="ordered locus">Cyan7822_2021</name>
</gene>
<reference evidence="2" key="1">
    <citation type="journal article" date="2011" name="MBio">
        <title>Novel metabolic attributes of the genus Cyanothece, comprising a group of unicellular nitrogen-fixing Cyanobacteria.</title>
        <authorList>
            <person name="Bandyopadhyay A."/>
            <person name="Elvitigala T."/>
            <person name="Welsh E."/>
            <person name="Stockel J."/>
            <person name="Liberton M."/>
            <person name="Min H."/>
            <person name="Sherman L.A."/>
            <person name="Pakrasi H.B."/>
        </authorList>
    </citation>
    <scope>NUCLEOTIDE SEQUENCE [LARGE SCALE GENOMIC DNA]</scope>
    <source>
        <strain evidence="2">PCC 7822</strain>
    </source>
</reference>
<dbReference type="KEGG" id="cyj:Cyan7822_2021"/>
<dbReference type="AlphaFoldDB" id="E0UBQ9"/>
<evidence type="ECO:0000313" key="1">
    <source>
        <dbReference type="EMBL" id="ADN14003.1"/>
    </source>
</evidence>
<dbReference type="OrthoDB" id="515027at2"/>
<keyword evidence="2" id="KW-1185">Reference proteome</keyword>
<dbReference type="Proteomes" id="UP000008206">
    <property type="component" value="Chromosome"/>
</dbReference>
<evidence type="ECO:0000313" key="2">
    <source>
        <dbReference type="Proteomes" id="UP000008206"/>
    </source>
</evidence>
<organism evidence="1 2">
    <name type="scientific">Gloeothece verrucosa (strain PCC 7822)</name>
    <name type="common">Cyanothece sp. (strain PCC 7822)</name>
    <dbReference type="NCBI Taxonomy" id="497965"/>
    <lineage>
        <taxon>Bacteria</taxon>
        <taxon>Bacillati</taxon>
        <taxon>Cyanobacteriota</taxon>
        <taxon>Cyanophyceae</taxon>
        <taxon>Oscillatoriophycideae</taxon>
        <taxon>Chroococcales</taxon>
        <taxon>Aphanothecaceae</taxon>
        <taxon>Gloeothece</taxon>
        <taxon>Gloeothece verrucosa</taxon>
    </lineage>
</organism>